<dbReference type="Proteomes" id="UP001595693">
    <property type="component" value="Unassembled WGS sequence"/>
</dbReference>
<dbReference type="EMBL" id="JBHSAJ010000037">
    <property type="protein sequence ID" value="MFC3935670.1"/>
    <property type="molecule type" value="Genomic_DNA"/>
</dbReference>
<comment type="caution">
    <text evidence="1">The sequence shown here is derived from an EMBL/GenBank/DDBJ whole genome shotgun (WGS) entry which is preliminary data.</text>
</comment>
<evidence type="ECO:0000313" key="2">
    <source>
        <dbReference type="Proteomes" id="UP001595693"/>
    </source>
</evidence>
<proteinExistence type="predicted"/>
<protein>
    <submittedName>
        <fullName evidence="1">Uncharacterized protein</fullName>
    </submittedName>
</protein>
<keyword evidence="2" id="KW-1185">Reference proteome</keyword>
<evidence type="ECO:0000313" key="1">
    <source>
        <dbReference type="EMBL" id="MFC3935670.1"/>
    </source>
</evidence>
<sequence length="69" mass="7309">MTTETLADALPKECARVREVLGYYKAVSPAGFFGAAMIEAELRAADKAMASGDVVAMLRSMKVLQGIEG</sequence>
<accession>A0ABV8DAU4</accession>
<reference evidence="2" key="1">
    <citation type="journal article" date="2019" name="Int. J. Syst. Evol. Microbiol.">
        <title>The Global Catalogue of Microorganisms (GCM) 10K type strain sequencing project: providing services to taxonomists for standard genome sequencing and annotation.</title>
        <authorList>
            <consortium name="The Broad Institute Genomics Platform"/>
            <consortium name="The Broad Institute Genome Sequencing Center for Infectious Disease"/>
            <person name="Wu L."/>
            <person name="Ma J."/>
        </authorList>
    </citation>
    <scope>NUCLEOTIDE SEQUENCE [LARGE SCALE GENOMIC DNA]</scope>
    <source>
        <strain evidence="2">CCUG 2113</strain>
    </source>
</reference>
<gene>
    <name evidence="1" type="ORF">ACFOW3_13695</name>
</gene>
<name>A0ABV8DAU4_9BURK</name>
<organism evidence="1 2">
    <name type="scientific">Acidovorax facilis</name>
    <dbReference type="NCBI Taxonomy" id="12917"/>
    <lineage>
        <taxon>Bacteria</taxon>
        <taxon>Pseudomonadati</taxon>
        <taxon>Pseudomonadota</taxon>
        <taxon>Betaproteobacteria</taxon>
        <taxon>Burkholderiales</taxon>
        <taxon>Comamonadaceae</taxon>
        <taxon>Acidovorax</taxon>
    </lineage>
</organism>
<dbReference type="RefSeq" id="WP_055396545.1">
    <property type="nucleotide sequence ID" value="NZ_JAMXAX010000009.1"/>
</dbReference>